<dbReference type="AlphaFoldDB" id="A0AA85JUX2"/>
<accession>A0AA85JUX2</accession>
<feature type="compositionally biased region" description="Basic and acidic residues" evidence="1">
    <location>
        <begin position="63"/>
        <end position="75"/>
    </location>
</feature>
<reference evidence="3" key="1">
    <citation type="submission" date="2022-06" db="EMBL/GenBank/DDBJ databases">
        <authorList>
            <person name="Berger JAMES D."/>
            <person name="Berger JAMES D."/>
        </authorList>
    </citation>
    <scope>NUCLEOTIDE SEQUENCE [LARGE SCALE GENOMIC DNA]</scope>
</reference>
<reference evidence="4" key="2">
    <citation type="submission" date="2023-11" db="UniProtKB">
        <authorList>
            <consortium name="WormBaseParasite"/>
        </authorList>
    </citation>
    <scope>IDENTIFICATION</scope>
</reference>
<protein>
    <submittedName>
        <fullName evidence="4">Uncharacterized protein</fullName>
    </submittedName>
</protein>
<feature type="compositionally biased region" description="Basic residues" evidence="1">
    <location>
        <begin position="111"/>
        <end position="121"/>
    </location>
</feature>
<feature type="compositionally biased region" description="Polar residues" evidence="1">
    <location>
        <begin position="82"/>
        <end position="96"/>
    </location>
</feature>
<feature type="compositionally biased region" description="Basic and acidic residues" evidence="1">
    <location>
        <begin position="204"/>
        <end position="218"/>
    </location>
</feature>
<dbReference type="WBParaSite" id="TREG1_43130.1">
    <property type="protein sequence ID" value="TREG1_43130.1"/>
    <property type="gene ID" value="TREG1_43130"/>
</dbReference>
<feature type="compositionally biased region" description="Basic and acidic residues" evidence="1">
    <location>
        <begin position="25"/>
        <end position="34"/>
    </location>
</feature>
<evidence type="ECO:0000256" key="1">
    <source>
        <dbReference type="SAM" id="MobiDB-lite"/>
    </source>
</evidence>
<keyword evidence="2" id="KW-0472">Membrane</keyword>
<organism evidence="3 4">
    <name type="scientific">Trichobilharzia regenti</name>
    <name type="common">Nasal bird schistosome</name>
    <dbReference type="NCBI Taxonomy" id="157069"/>
    <lineage>
        <taxon>Eukaryota</taxon>
        <taxon>Metazoa</taxon>
        <taxon>Spiralia</taxon>
        <taxon>Lophotrochozoa</taxon>
        <taxon>Platyhelminthes</taxon>
        <taxon>Trematoda</taxon>
        <taxon>Digenea</taxon>
        <taxon>Strigeidida</taxon>
        <taxon>Schistosomatoidea</taxon>
        <taxon>Schistosomatidae</taxon>
        <taxon>Trichobilharzia</taxon>
    </lineage>
</organism>
<evidence type="ECO:0000256" key="2">
    <source>
        <dbReference type="SAM" id="Phobius"/>
    </source>
</evidence>
<proteinExistence type="predicted"/>
<name>A0AA85JUX2_TRIRE</name>
<feature type="region of interest" description="Disordered" evidence="1">
    <location>
        <begin position="191"/>
        <end position="222"/>
    </location>
</feature>
<sequence>MGGRSGKFVVPHTEEKAGDSTSKPETIEQIKPLDTDQPVQLLNGVVTAGPDVPSIDELAESTECVKLENGHKEDKSDEEGNTEANGNVCNTDNPQDTDNKPSKKGNPISRILRRISKKTISFKKNSCDKGSSEKPEDVQDETNKEENPVDPQSPATAENNDVEPVVDNSVSLAADKLVQDVILSATTTHMEESQACESGPCENGGDHFPETKQAHELSSEVDTSYVTSNGDDSYMQEEPVVDCQMKSEDVVVNGVHSYNGEMEELNTNNTNVHNDDGLIQSKLANLELVNGHAEVNGFHLTLPIYLTNQYYFPSFCNKVDCLLFWIFVSRILFFCFNTFGTPVTSPKKNWCPFVNNNLSAVFVRVFLVQLYICIHHITFFHTWPNFQKQSWPITFIPSTIVSVNFY</sequence>
<keyword evidence="2" id="KW-0812">Transmembrane</keyword>
<feature type="transmembrane region" description="Helical" evidence="2">
    <location>
        <begin position="361"/>
        <end position="383"/>
    </location>
</feature>
<feature type="transmembrane region" description="Helical" evidence="2">
    <location>
        <begin position="322"/>
        <end position="340"/>
    </location>
</feature>
<keyword evidence="2" id="KW-1133">Transmembrane helix</keyword>
<evidence type="ECO:0000313" key="4">
    <source>
        <dbReference type="WBParaSite" id="TREG1_43130.1"/>
    </source>
</evidence>
<feature type="region of interest" description="Disordered" evidence="1">
    <location>
        <begin position="1"/>
        <end position="163"/>
    </location>
</feature>
<feature type="compositionally biased region" description="Basic and acidic residues" evidence="1">
    <location>
        <begin position="125"/>
        <end position="147"/>
    </location>
</feature>
<dbReference type="Proteomes" id="UP000050795">
    <property type="component" value="Unassembled WGS sequence"/>
</dbReference>
<evidence type="ECO:0000313" key="3">
    <source>
        <dbReference type="Proteomes" id="UP000050795"/>
    </source>
</evidence>
<keyword evidence="3" id="KW-1185">Reference proteome</keyword>